<gene>
    <name evidence="3" type="ORF">NE237_008619</name>
</gene>
<keyword evidence="1" id="KW-0472">Membrane</keyword>
<dbReference type="PANTHER" id="PTHR24177:SF292">
    <property type="entry name" value="ANKYRIN REPEAT FAMILY PROTEIN-RELATED"/>
    <property type="match status" value="1"/>
</dbReference>
<dbReference type="SUPFAM" id="SSF48403">
    <property type="entry name" value="Ankyrin repeat"/>
    <property type="match status" value="1"/>
</dbReference>
<evidence type="ECO:0000313" key="3">
    <source>
        <dbReference type="EMBL" id="KAJ4977839.1"/>
    </source>
</evidence>
<evidence type="ECO:0000313" key="4">
    <source>
        <dbReference type="Proteomes" id="UP001141806"/>
    </source>
</evidence>
<name>A0A9Q0KWE0_9MAGN</name>
<reference evidence="3" key="1">
    <citation type="journal article" date="2023" name="Plant J.">
        <title>The genome of the king protea, Protea cynaroides.</title>
        <authorList>
            <person name="Chang J."/>
            <person name="Duong T.A."/>
            <person name="Schoeman C."/>
            <person name="Ma X."/>
            <person name="Roodt D."/>
            <person name="Barker N."/>
            <person name="Li Z."/>
            <person name="Van de Peer Y."/>
            <person name="Mizrachi E."/>
        </authorList>
    </citation>
    <scope>NUCLEOTIDE SEQUENCE</scope>
    <source>
        <tissue evidence="3">Young leaves</tissue>
    </source>
</reference>
<dbReference type="InterPro" id="IPR026961">
    <property type="entry name" value="PGG_dom"/>
</dbReference>
<dbReference type="SMART" id="SM00248">
    <property type="entry name" value="ANK"/>
    <property type="match status" value="3"/>
</dbReference>
<feature type="domain" description="PGG" evidence="2">
    <location>
        <begin position="644"/>
        <end position="755"/>
    </location>
</feature>
<comment type="caution">
    <text evidence="3">The sequence shown here is derived from an EMBL/GenBank/DDBJ whole genome shotgun (WGS) entry which is preliminary data.</text>
</comment>
<proteinExistence type="predicted"/>
<dbReference type="Gene3D" id="1.25.40.20">
    <property type="entry name" value="Ankyrin repeat-containing domain"/>
    <property type="match status" value="1"/>
</dbReference>
<dbReference type="Proteomes" id="UP001141806">
    <property type="component" value="Unassembled WGS sequence"/>
</dbReference>
<dbReference type="AlphaFoldDB" id="A0A9Q0KWE0"/>
<keyword evidence="1" id="KW-0812">Transmembrane</keyword>
<evidence type="ECO:0000259" key="2">
    <source>
        <dbReference type="Pfam" id="PF13962"/>
    </source>
</evidence>
<dbReference type="Pfam" id="PF12796">
    <property type="entry name" value="Ank_2"/>
    <property type="match status" value="1"/>
</dbReference>
<dbReference type="InterPro" id="IPR036770">
    <property type="entry name" value="Ankyrin_rpt-contain_sf"/>
</dbReference>
<keyword evidence="4" id="KW-1185">Reference proteome</keyword>
<dbReference type="EMBL" id="JAMYWD010000002">
    <property type="protein sequence ID" value="KAJ4977839.1"/>
    <property type="molecule type" value="Genomic_DNA"/>
</dbReference>
<organism evidence="3 4">
    <name type="scientific">Protea cynaroides</name>
    <dbReference type="NCBI Taxonomy" id="273540"/>
    <lineage>
        <taxon>Eukaryota</taxon>
        <taxon>Viridiplantae</taxon>
        <taxon>Streptophyta</taxon>
        <taxon>Embryophyta</taxon>
        <taxon>Tracheophyta</taxon>
        <taxon>Spermatophyta</taxon>
        <taxon>Magnoliopsida</taxon>
        <taxon>Proteales</taxon>
        <taxon>Proteaceae</taxon>
        <taxon>Protea</taxon>
    </lineage>
</organism>
<sequence length="793" mass="90957">MEEHMETKFMASEEELQENNPISLDDVPLLTRESYTIWKDKMGKFLKNYGLWGYVDGTIHEHEDYSNYHQFWSVPDILRIKCEAMAQPYIEGLNSARHIWSQLVTMYEFIDPTNTGMKMMRTRYTWCLPFYTAIVIDGDWKIVSEFLSKNKGLLIAILTSEGEVPLHLAVEKRQFNLAKELINIMSAEDLSKQDKFDRTALHIAALDGNLKIVKAIVEKDEKLVTIQNKSSNMSTTPIMVAASARKSKVVSYLHPITLRQEANRKEVYPGEREKARANLLSSLIFNGLFGLAHDLVRKYPSLVFTEDDSGCTPIYILSTKTLAFPSAFKPRRSGIMKLEHYIWLVLYSFLDADFHARKACWHKRGDAENSIHTNGDNARNTCWHKRGDAENSFHTNGDNAKNACWHVRGDLENSVHTNGGSPQGNIMCELCRSTNCIIRFWKSLRLWFHTLCQNALTLVPGFKVIHFGKLMQYEACELLKEIWRQIPVLDQDLDQHDPKVVEKAMVKAIPVAIENGIVEFIEELINNWPQLLSHHPVFHLAISNRQEKIFRLIHRLGSFKYELARRPDGPDGNLFSHLAAKKAPDQKLDRLQGAALQMQSELLWYEEVERIMFRNHDSFMNKDGKTPRKLFTEEHKELLKEGATWMKDTATQCMVVATLITTIMFAAMFTVPGVGKEETDHGYIHGTFPIIFVTSNILALCSSVASMLMFLAIITSRYAEQDFLWILPKMLKMGYFFLFISIVGMMISFVAATLVMLPYDVVWISFPIVCMASIPITMYALAELPLFMQLKGY</sequence>
<feature type="transmembrane region" description="Helical" evidence="1">
    <location>
        <begin position="735"/>
        <end position="757"/>
    </location>
</feature>
<dbReference type="InterPro" id="IPR002110">
    <property type="entry name" value="Ankyrin_rpt"/>
</dbReference>
<evidence type="ECO:0000256" key="1">
    <source>
        <dbReference type="SAM" id="Phobius"/>
    </source>
</evidence>
<accession>A0A9Q0KWE0</accession>
<dbReference type="GO" id="GO:0016020">
    <property type="term" value="C:membrane"/>
    <property type="evidence" value="ECO:0007669"/>
    <property type="project" value="TreeGrafter"/>
</dbReference>
<protein>
    <recommendedName>
        <fullName evidence="2">PGG domain-containing protein</fullName>
    </recommendedName>
</protein>
<feature type="transmembrane region" description="Helical" evidence="1">
    <location>
        <begin position="763"/>
        <end position="782"/>
    </location>
</feature>
<feature type="transmembrane region" description="Helical" evidence="1">
    <location>
        <begin position="690"/>
        <end position="714"/>
    </location>
</feature>
<keyword evidence="1" id="KW-1133">Transmembrane helix</keyword>
<dbReference type="PANTHER" id="PTHR24177">
    <property type="entry name" value="CASKIN"/>
    <property type="match status" value="1"/>
</dbReference>
<feature type="transmembrane region" description="Helical" evidence="1">
    <location>
        <begin position="649"/>
        <end position="670"/>
    </location>
</feature>
<dbReference type="Pfam" id="PF13962">
    <property type="entry name" value="PGG"/>
    <property type="match status" value="1"/>
</dbReference>